<accession>A0A381EDC6</accession>
<protein>
    <submittedName>
        <fullName evidence="1">Uncharacterized protein</fullName>
    </submittedName>
</protein>
<proteinExistence type="predicted"/>
<gene>
    <name evidence="1" type="ORF">NCTC13294_02131</name>
</gene>
<dbReference type="Proteomes" id="UP000254572">
    <property type="component" value="Unassembled WGS sequence"/>
</dbReference>
<name>A0A381EDC6_9GAMM</name>
<dbReference type="AlphaFoldDB" id="A0A381EDC6"/>
<organism evidence="1 2">
    <name type="scientific">Cardiobacterium valvarum</name>
    <dbReference type="NCBI Taxonomy" id="194702"/>
    <lineage>
        <taxon>Bacteria</taxon>
        <taxon>Pseudomonadati</taxon>
        <taxon>Pseudomonadota</taxon>
        <taxon>Gammaproteobacteria</taxon>
        <taxon>Cardiobacteriales</taxon>
        <taxon>Cardiobacteriaceae</taxon>
        <taxon>Cardiobacterium</taxon>
    </lineage>
</organism>
<evidence type="ECO:0000313" key="1">
    <source>
        <dbReference type="EMBL" id="SUX24883.1"/>
    </source>
</evidence>
<evidence type="ECO:0000313" key="2">
    <source>
        <dbReference type="Proteomes" id="UP000254572"/>
    </source>
</evidence>
<sequence length="43" mass="5027">MQNGRKLCQMTQNIAKHIRKSCQMAEIRAKWQEIVPITAEDRA</sequence>
<keyword evidence="2" id="KW-1185">Reference proteome</keyword>
<reference evidence="1 2" key="1">
    <citation type="submission" date="2018-06" db="EMBL/GenBank/DDBJ databases">
        <authorList>
            <consortium name="Pathogen Informatics"/>
            <person name="Doyle S."/>
        </authorList>
    </citation>
    <scope>NUCLEOTIDE SEQUENCE [LARGE SCALE GENOMIC DNA]</scope>
    <source>
        <strain evidence="1 2">NCTC13294</strain>
    </source>
</reference>
<dbReference type="EMBL" id="UFUW01000001">
    <property type="protein sequence ID" value="SUX24883.1"/>
    <property type="molecule type" value="Genomic_DNA"/>
</dbReference>